<dbReference type="GO" id="GO:0008270">
    <property type="term" value="F:zinc ion binding"/>
    <property type="evidence" value="ECO:0007669"/>
    <property type="project" value="InterPro"/>
</dbReference>
<keyword evidence="5" id="KW-1185">Reference proteome</keyword>
<organism evidence="4 5">
    <name type="scientific">Hyaloscypha hepaticicola</name>
    <dbReference type="NCBI Taxonomy" id="2082293"/>
    <lineage>
        <taxon>Eukaryota</taxon>
        <taxon>Fungi</taxon>
        <taxon>Dikarya</taxon>
        <taxon>Ascomycota</taxon>
        <taxon>Pezizomycotina</taxon>
        <taxon>Leotiomycetes</taxon>
        <taxon>Helotiales</taxon>
        <taxon>Hyaloscyphaceae</taxon>
        <taxon>Hyaloscypha</taxon>
    </lineage>
</organism>
<sequence>MTANYIPKRPHKKSREGCQTCKTRKVKCDEAQPTCTYCEKRNLNCIYPIRQDRSKLLTPPTSINSAGPSRDVSPFEKDEATELAMTTKLIMPPWIPPPTLVTSSGGLTLTDMRLLHHWSTITCSSLAIGDAAGTTLQMVVPQLAFENDFLLNAILGIASLDMGRLKPDSQENQKQSVIYRGRAFHGFRNVLPRLEPGTRTYEAALVMSILLVVLYSPNPIVEEDELIIMKWLIFYRGLSVVIKMSSMPDIIKAGSVGPFFRRQITDLKIGPVVPKILVSMLQEIDIMDPDFLMLEYYCKVLDALGILYASLKQDGLGPELYIRVVSWCSYIGPEFTDCATQRRPRALILMAHFLVFIKVVKGLWWLESIPDRDLGKILKMLGPRWAPYLEVPLKASMTTDKDEIAALLLR</sequence>
<dbReference type="Pfam" id="PF11951">
    <property type="entry name" value="Fungal_trans_2"/>
    <property type="match status" value="1"/>
</dbReference>
<name>A0A2J6PUJ3_9HELO</name>
<gene>
    <name evidence="4" type="ORF">NA56DRAFT_672636</name>
</gene>
<evidence type="ECO:0000313" key="5">
    <source>
        <dbReference type="Proteomes" id="UP000235672"/>
    </source>
</evidence>
<dbReference type="InterPro" id="IPR052400">
    <property type="entry name" value="Zn2-C6_fungal_TF"/>
</dbReference>
<dbReference type="SMART" id="SM00066">
    <property type="entry name" value="GAL4"/>
    <property type="match status" value="1"/>
</dbReference>
<dbReference type="Gene3D" id="4.10.240.10">
    <property type="entry name" value="Zn(2)-C6 fungal-type DNA-binding domain"/>
    <property type="match status" value="1"/>
</dbReference>
<dbReference type="PANTHER" id="PTHR47657:SF7">
    <property type="entry name" value="STEROL REGULATORY ELEMENT-BINDING PROTEIN ECM22"/>
    <property type="match status" value="1"/>
</dbReference>
<dbReference type="InterPro" id="IPR001138">
    <property type="entry name" value="Zn2Cys6_DnaBD"/>
</dbReference>
<dbReference type="EMBL" id="KZ613498">
    <property type="protein sequence ID" value="PMD17697.1"/>
    <property type="molecule type" value="Genomic_DNA"/>
</dbReference>
<dbReference type="OrthoDB" id="3546279at2759"/>
<dbReference type="Proteomes" id="UP000235672">
    <property type="component" value="Unassembled WGS sequence"/>
</dbReference>
<dbReference type="PROSITE" id="PS00463">
    <property type="entry name" value="ZN2_CY6_FUNGAL_1"/>
    <property type="match status" value="1"/>
</dbReference>
<dbReference type="PANTHER" id="PTHR47657">
    <property type="entry name" value="STEROL REGULATORY ELEMENT-BINDING PROTEIN ECM22"/>
    <property type="match status" value="1"/>
</dbReference>
<dbReference type="SUPFAM" id="SSF57701">
    <property type="entry name" value="Zn2/Cys6 DNA-binding domain"/>
    <property type="match status" value="1"/>
</dbReference>
<dbReference type="Pfam" id="PF00172">
    <property type="entry name" value="Zn_clus"/>
    <property type="match status" value="1"/>
</dbReference>
<dbReference type="PROSITE" id="PS50048">
    <property type="entry name" value="ZN2_CY6_FUNGAL_2"/>
    <property type="match status" value="1"/>
</dbReference>
<dbReference type="InterPro" id="IPR036864">
    <property type="entry name" value="Zn2-C6_fun-type_DNA-bd_sf"/>
</dbReference>
<accession>A0A2J6PUJ3</accession>
<dbReference type="PRINTS" id="PR00755">
    <property type="entry name" value="AFLATOXINBRP"/>
</dbReference>
<evidence type="ECO:0000259" key="3">
    <source>
        <dbReference type="PROSITE" id="PS50048"/>
    </source>
</evidence>
<dbReference type="AlphaFoldDB" id="A0A2J6PUJ3"/>
<reference evidence="4 5" key="1">
    <citation type="submission" date="2016-05" db="EMBL/GenBank/DDBJ databases">
        <title>A degradative enzymes factory behind the ericoid mycorrhizal symbiosis.</title>
        <authorList>
            <consortium name="DOE Joint Genome Institute"/>
            <person name="Martino E."/>
            <person name="Morin E."/>
            <person name="Grelet G."/>
            <person name="Kuo A."/>
            <person name="Kohler A."/>
            <person name="Daghino S."/>
            <person name="Barry K."/>
            <person name="Choi C."/>
            <person name="Cichocki N."/>
            <person name="Clum A."/>
            <person name="Copeland A."/>
            <person name="Hainaut M."/>
            <person name="Haridas S."/>
            <person name="Labutti K."/>
            <person name="Lindquist E."/>
            <person name="Lipzen A."/>
            <person name="Khouja H.-R."/>
            <person name="Murat C."/>
            <person name="Ohm R."/>
            <person name="Olson A."/>
            <person name="Spatafora J."/>
            <person name="Veneault-Fourrey C."/>
            <person name="Henrissat B."/>
            <person name="Grigoriev I."/>
            <person name="Martin F."/>
            <person name="Perotto S."/>
        </authorList>
    </citation>
    <scope>NUCLEOTIDE SEQUENCE [LARGE SCALE GENOMIC DNA]</scope>
    <source>
        <strain evidence="4 5">UAMH 7357</strain>
    </source>
</reference>
<keyword evidence="1" id="KW-0539">Nucleus</keyword>
<evidence type="ECO:0000256" key="1">
    <source>
        <dbReference type="ARBA" id="ARBA00023242"/>
    </source>
</evidence>
<dbReference type="GO" id="GO:0000981">
    <property type="term" value="F:DNA-binding transcription factor activity, RNA polymerase II-specific"/>
    <property type="evidence" value="ECO:0007669"/>
    <property type="project" value="InterPro"/>
</dbReference>
<feature type="domain" description="Zn(2)-C6 fungal-type" evidence="3">
    <location>
        <begin position="17"/>
        <end position="47"/>
    </location>
</feature>
<dbReference type="STRING" id="1745343.A0A2J6PUJ3"/>
<feature type="region of interest" description="Disordered" evidence="2">
    <location>
        <begin position="56"/>
        <end position="75"/>
    </location>
</feature>
<evidence type="ECO:0000313" key="4">
    <source>
        <dbReference type="EMBL" id="PMD17697.1"/>
    </source>
</evidence>
<dbReference type="InterPro" id="IPR021858">
    <property type="entry name" value="Fun_TF"/>
</dbReference>
<protein>
    <recommendedName>
        <fullName evidence="3">Zn(2)-C6 fungal-type domain-containing protein</fullName>
    </recommendedName>
</protein>
<evidence type="ECO:0000256" key="2">
    <source>
        <dbReference type="SAM" id="MobiDB-lite"/>
    </source>
</evidence>
<proteinExistence type="predicted"/>
<dbReference type="CDD" id="cd00067">
    <property type="entry name" value="GAL4"/>
    <property type="match status" value="1"/>
</dbReference>